<organism evidence="2">
    <name type="scientific">marine metagenome</name>
    <dbReference type="NCBI Taxonomy" id="408172"/>
    <lineage>
        <taxon>unclassified sequences</taxon>
        <taxon>metagenomes</taxon>
        <taxon>ecological metagenomes</taxon>
    </lineage>
</organism>
<dbReference type="InterPro" id="IPR046336">
    <property type="entry name" value="Lon_prtase_N_sf"/>
</dbReference>
<sequence length="212" mass="22967">MLPLGTVLFPSGVLPLQLFEDRYRRMIVDVLAADRELGIVLILRGSEVGGGDLRYDVGTRSRVLEAREAPDGRWSVVVVGLQRVRVDRWMPDDPYPVADVRPMPDLPGPGIDSASYRSLESRLRRLLAGLTELGDPVEAATFDLADDPALGTLQMGALGPFTSYDRQRLLEADLVVERCGILDGLLDGAQGVVDMRLGLDWDAGGPAAGSSR</sequence>
<dbReference type="PROSITE" id="PS51787">
    <property type="entry name" value="LON_N"/>
    <property type="match status" value="1"/>
</dbReference>
<dbReference type="SMART" id="SM00464">
    <property type="entry name" value="LON"/>
    <property type="match status" value="1"/>
</dbReference>
<dbReference type="PANTHER" id="PTHR46732">
    <property type="entry name" value="ATP-DEPENDENT PROTEASE LA (LON) DOMAIN PROTEIN"/>
    <property type="match status" value="1"/>
</dbReference>
<dbReference type="SUPFAM" id="SSF88697">
    <property type="entry name" value="PUA domain-like"/>
    <property type="match status" value="1"/>
</dbReference>
<dbReference type="AlphaFoldDB" id="A0A381QV68"/>
<gene>
    <name evidence="2" type="ORF">METZ01_LOCUS36129</name>
</gene>
<dbReference type="InterPro" id="IPR003111">
    <property type="entry name" value="Lon_prtase_N"/>
</dbReference>
<dbReference type="PANTHER" id="PTHR46732:SF8">
    <property type="entry name" value="ATP-DEPENDENT PROTEASE LA (LON) DOMAIN PROTEIN"/>
    <property type="match status" value="1"/>
</dbReference>
<dbReference type="Gene3D" id="2.30.130.40">
    <property type="entry name" value="LON domain-like"/>
    <property type="match status" value="1"/>
</dbReference>
<evidence type="ECO:0000313" key="2">
    <source>
        <dbReference type="EMBL" id="SUZ83275.1"/>
    </source>
</evidence>
<proteinExistence type="predicted"/>
<dbReference type="InterPro" id="IPR015947">
    <property type="entry name" value="PUA-like_sf"/>
</dbReference>
<name>A0A381QV68_9ZZZZ</name>
<accession>A0A381QV68</accession>
<dbReference type="EMBL" id="UINC01001543">
    <property type="protein sequence ID" value="SUZ83275.1"/>
    <property type="molecule type" value="Genomic_DNA"/>
</dbReference>
<dbReference type="Pfam" id="PF02190">
    <property type="entry name" value="LON_substr_bdg"/>
    <property type="match status" value="1"/>
</dbReference>
<protein>
    <recommendedName>
        <fullName evidence="1">Lon N-terminal domain-containing protein</fullName>
    </recommendedName>
</protein>
<evidence type="ECO:0000259" key="1">
    <source>
        <dbReference type="PROSITE" id="PS51787"/>
    </source>
</evidence>
<feature type="domain" description="Lon N-terminal" evidence="1">
    <location>
        <begin position="1"/>
        <end position="190"/>
    </location>
</feature>
<reference evidence="2" key="1">
    <citation type="submission" date="2018-05" db="EMBL/GenBank/DDBJ databases">
        <authorList>
            <person name="Lanie J.A."/>
            <person name="Ng W.-L."/>
            <person name="Kazmierczak K.M."/>
            <person name="Andrzejewski T.M."/>
            <person name="Davidsen T.M."/>
            <person name="Wayne K.J."/>
            <person name="Tettelin H."/>
            <person name="Glass J.I."/>
            <person name="Rusch D."/>
            <person name="Podicherti R."/>
            <person name="Tsui H.-C.T."/>
            <person name="Winkler M.E."/>
        </authorList>
    </citation>
    <scope>NUCLEOTIDE SEQUENCE</scope>
</reference>